<reference evidence="2 3" key="1">
    <citation type="journal article" date="2019" name="Emerg. Microbes Infect.">
        <title>Comprehensive subspecies identification of 175 nontuberculous mycobacteria species based on 7547 genomic profiles.</title>
        <authorList>
            <person name="Matsumoto Y."/>
            <person name="Kinjo T."/>
            <person name="Motooka D."/>
            <person name="Nabeya D."/>
            <person name="Jung N."/>
            <person name="Uechi K."/>
            <person name="Horii T."/>
            <person name="Iida T."/>
            <person name="Fujita J."/>
            <person name="Nakamura S."/>
        </authorList>
    </citation>
    <scope>NUCLEOTIDE SEQUENCE [LARGE SCALE GENOMIC DNA]</scope>
    <source>
        <strain evidence="2 3">JCM 17322</strain>
    </source>
</reference>
<gene>
    <name evidence="2" type="ORF">MBOT_11510</name>
</gene>
<feature type="compositionally biased region" description="Gly residues" evidence="1">
    <location>
        <begin position="8"/>
        <end position="17"/>
    </location>
</feature>
<evidence type="ECO:0000313" key="2">
    <source>
        <dbReference type="EMBL" id="GFG73786.1"/>
    </source>
</evidence>
<name>A0A7I9XVH8_9MYCO</name>
<sequence>MAGTTVGPAGGVVGTAGAGDKDGYGVVGEAAPGLLLAAEPGVITAVGGTVVGVGVGGTGSRGSAEAVVPAKPGTPIAPRASHAASTRQARAVFTIRLGPPA</sequence>
<evidence type="ECO:0000256" key="1">
    <source>
        <dbReference type="SAM" id="MobiDB-lite"/>
    </source>
</evidence>
<comment type="caution">
    <text evidence="2">The sequence shown here is derived from an EMBL/GenBank/DDBJ whole genome shotgun (WGS) entry which is preliminary data.</text>
</comment>
<protein>
    <submittedName>
        <fullName evidence="2">Uncharacterized protein</fullName>
    </submittedName>
</protein>
<feature type="region of interest" description="Disordered" evidence="1">
    <location>
        <begin position="59"/>
        <end position="83"/>
    </location>
</feature>
<dbReference type="EMBL" id="BLKW01000002">
    <property type="protein sequence ID" value="GFG73786.1"/>
    <property type="molecule type" value="Genomic_DNA"/>
</dbReference>
<organism evidence="2 3">
    <name type="scientific">Mycobacterium botniense</name>
    <dbReference type="NCBI Taxonomy" id="84962"/>
    <lineage>
        <taxon>Bacteria</taxon>
        <taxon>Bacillati</taxon>
        <taxon>Actinomycetota</taxon>
        <taxon>Actinomycetes</taxon>
        <taxon>Mycobacteriales</taxon>
        <taxon>Mycobacteriaceae</taxon>
        <taxon>Mycobacterium</taxon>
    </lineage>
</organism>
<proteinExistence type="predicted"/>
<feature type="region of interest" description="Disordered" evidence="1">
    <location>
        <begin position="1"/>
        <end position="23"/>
    </location>
</feature>
<dbReference type="Proteomes" id="UP000465361">
    <property type="component" value="Unassembled WGS sequence"/>
</dbReference>
<keyword evidence="3" id="KW-1185">Reference proteome</keyword>
<accession>A0A7I9XVH8</accession>
<dbReference type="AlphaFoldDB" id="A0A7I9XVH8"/>
<evidence type="ECO:0000313" key="3">
    <source>
        <dbReference type="Proteomes" id="UP000465361"/>
    </source>
</evidence>